<dbReference type="PANTHER" id="PTHR40076:SF1">
    <property type="entry name" value="MEMBRANE PROTEIN"/>
    <property type="match status" value="1"/>
</dbReference>
<proteinExistence type="predicted"/>
<gene>
    <name evidence="2" type="ORF">BEI61_00696</name>
</gene>
<dbReference type="PANTHER" id="PTHR40076">
    <property type="entry name" value="MEMBRANE PROTEIN-RELATED"/>
    <property type="match status" value="1"/>
</dbReference>
<evidence type="ECO:0000313" key="3">
    <source>
        <dbReference type="Proteomes" id="UP000094067"/>
    </source>
</evidence>
<protein>
    <recommendedName>
        <fullName evidence="4">DUF975 family protein</fullName>
    </recommendedName>
</protein>
<organism evidence="2 3">
    <name type="scientific">Eisenbergiella tayi</name>
    <dbReference type="NCBI Taxonomy" id="1432052"/>
    <lineage>
        <taxon>Bacteria</taxon>
        <taxon>Bacillati</taxon>
        <taxon>Bacillota</taxon>
        <taxon>Clostridia</taxon>
        <taxon>Lachnospirales</taxon>
        <taxon>Lachnospiraceae</taxon>
        <taxon>Eisenbergiella</taxon>
    </lineage>
</organism>
<keyword evidence="1" id="KW-0812">Transmembrane</keyword>
<dbReference type="PATRIC" id="fig|1432052.4.peg.787"/>
<feature type="transmembrane region" description="Helical" evidence="1">
    <location>
        <begin position="196"/>
        <end position="220"/>
    </location>
</feature>
<keyword evidence="1" id="KW-1133">Transmembrane helix</keyword>
<reference evidence="2 3" key="1">
    <citation type="submission" date="2016-07" db="EMBL/GenBank/DDBJ databases">
        <title>Characterization of isolates of Eisenbergiella tayi derived from blood cultures, using whole genome sequencing.</title>
        <authorList>
            <person name="Burdz T."/>
            <person name="Wiebe D."/>
            <person name="Huynh C."/>
            <person name="Bernard K."/>
        </authorList>
    </citation>
    <scope>NUCLEOTIDE SEQUENCE [LARGE SCALE GENOMIC DNA]</scope>
    <source>
        <strain evidence="2 3">NML 110608</strain>
    </source>
</reference>
<dbReference type="RefSeq" id="WP_044965247.1">
    <property type="nucleotide sequence ID" value="NZ_DAWDRA010000185.1"/>
</dbReference>
<accession>A0A1E3AK46</accession>
<feature type="transmembrane region" description="Helical" evidence="1">
    <location>
        <begin position="59"/>
        <end position="81"/>
    </location>
</feature>
<name>A0A1E3AK46_9FIRM</name>
<evidence type="ECO:0000256" key="1">
    <source>
        <dbReference type="SAM" id="Phobius"/>
    </source>
</evidence>
<comment type="caution">
    <text evidence="2">The sequence shown here is derived from an EMBL/GenBank/DDBJ whole genome shotgun (WGS) entry which is preliminary data.</text>
</comment>
<keyword evidence="1" id="KW-0472">Membrane</keyword>
<dbReference type="AlphaFoldDB" id="A0A1E3AK46"/>
<feature type="transmembrane region" description="Helical" evidence="1">
    <location>
        <begin position="106"/>
        <end position="132"/>
    </location>
</feature>
<evidence type="ECO:0008006" key="4">
    <source>
        <dbReference type="Google" id="ProtNLM"/>
    </source>
</evidence>
<dbReference type="EMBL" id="MCGH01000001">
    <property type="protein sequence ID" value="ODM09067.1"/>
    <property type="molecule type" value="Genomic_DNA"/>
</dbReference>
<sequence length="244" mass="27357">MDRHASSAELKAKAKGQMLGKYGTLVPAFLVVEAIMVTINFLATFSLDTRTMTGLTIQFVIECLLQLLAGIFIAGQTYMYLNVSCGGNIKISDVFYGFTNHPDKAILIQLLQLLLCLVFFIPLFICLGVFAFTDSSLSVMLLLISITFCIGLVGSTIISLQYSQSYFVMLDFPDFTAVQCLRYSREIMKGNKARRFYLGVSFIPLYLLGLLTCCIGLLFVTPYANTTFSNFYLELMSYRNRHNL</sequence>
<evidence type="ECO:0000313" key="2">
    <source>
        <dbReference type="EMBL" id="ODM09067.1"/>
    </source>
</evidence>
<dbReference type="Pfam" id="PF06161">
    <property type="entry name" value="DUF975"/>
    <property type="match status" value="1"/>
</dbReference>
<feature type="transmembrane region" description="Helical" evidence="1">
    <location>
        <begin position="139"/>
        <end position="160"/>
    </location>
</feature>
<dbReference type="InterPro" id="IPR010380">
    <property type="entry name" value="DUF975"/>
</dbReference>
<feature type="transmembrane region" description="Helical" evidence="1">
    <location>
        <begin position="25"/>
        <end position="47"/>
    </location>
</feature>
<dbReference type="Proteomes" id="UP000094067">
    <property type="component" value="Unassembled WGS sequence"/>
</dbReference>